<sequence>MQKPQTRQAEDHKPLIEFDDWAELAQSDPEAFEARRKQAIDALIARMPEHKQQRMRCLQWKIDQVRDRTKSPMAACIKLSEMMWDSLTGPGGLKDALDRMSIENPAPLPNADILAFDAPRPGA</sequence>
<name>A0A3B0YHX1_9ZZZZ</name>
<dbReference type="AlphaFoldDB" id="A0A3B0YHX1"/>
<proteinExistence type="predicted"/>
<evidence type="ECO:0000313" key="1">
    <source>
        <dbReference type="EMBL" id="VAW79041.1"/>
    </source>
</evidence>
<dbReference type="InterPro" id="IPR021482">
    <property type="entry name" value="DUF3135"/>
</dbReference>
<dbReference type="EMBL" id="UOFN01000106">
    <property type="protein sequence ID" value="VAW79041.1"/>
    <property type="molecule type" value="Genomic_DNA"/>
</dbReference>
<evidence type="ECO:0008006" key="2">
    <source>
        <dbReference type="Google" id="ProtNLM"/>
    </source>
</evidence>
<reference evidence="1" key="1">
    <citation type="submission" date="2018-06" db="EMBL/GenBank/DDBJ databases">
        <authorList>
            <person name="Zhirakovskaya E."/>
        </authorList>
    </citation>
    <scope>NUCLEOTIDE SEQUENCE</scope>
</reference>
<dbReference type="Pfam" id="PF11333">
    <property type="entry name" value="DUF3135"/>
    <property type="match status" value="1"/>
</dbReference>
<organism evidence="1">
    <name type="scientific">hydrothermal vent metagenome</name>
    <dbReference type="NCBI Taxonomy" id="652676"/>
    <lineage>
        <taxon>unclassified sequences</taxon>
        <taxon>metagenomes</taxon>
        <taxon>ecological metagenomes</taxon>
    </lineage>
</organism>
<gene>
    <name evidence="1" type="ORF">MNBD_GAMMA15-2576</name>
</gene>
<accession>A0A3B0YHX1</accession>
<protein>
    <recommendedName>
        <fullName evidence="2">DUF3135 domain-containing protein</fullName>
    </recommendedName>
</protein>